<sequence length="151" mass="17119">MDFMAKYAKELASTSRNRRDDEISTIKPNDSSAQISDVDTMLKSREKIYQKMIVEQLEEKKILKVTNIRIPASPQSSDVNSPNMDNSNSSISREEIIRECEDIKDKTTSLQNEADNLVQDIATTRDNTMDAINAIMKELSKKFQLGNLDGE</sequence>
<proteinExistence type="inferred from homology"/>
<evidence type="ECO:0000313" key="12">
    <source>
        <dbReference type="EMBL" id="ABI99088.1"/>
    </source>
</evidence>
<dbReference type="EMBL" id="AY689437">
    <property type="protein sequence ID" value="ABI99088.1"/>
    <property type="molecule type" value="Genomic_DNA"/>
</dbReference>
<dbReference type="Pfam" id="PF06193">
    <property type="entry name" value="Orthopox_A5L"/>
    <property type="match status" value="2"/>
</dbReference>
<evidence type="ECO:0000256" key="4">
    <source>
        <dbReference type="ARBA" id="ARBA00023136"/>
    </source>
</evidence>
<reference evidence="12 13" key="1">
    <citation type="journal article" date="2005" name="J. Virol.">
        <title>Genome of deerpox virus.</title>
        <authorList>
            <person name="Afonso C.L."/>
            <person name="Delhon G."/>
            <person name="Tulman E.R."/>
            <person name="Lu Z."/>
            <person name="Zsak A."/>
            <person name="Becerra V.M."/>
            <person name="Zsak L."/>
            <person name="Kutish G.F."/>
            <person name="Rock D.L."/>
        </authorList>
    </citation>
    <scope>NUCLEOTIDE SEQUENCE [LARGE SCALE GENOMIC DNA]</scope>
    <source>
        <strain evidence="12">W-1170-84</strain>
    </source>
</reference>
<keyword evidence="4" id="KW-0472">Membrane</keyword>
<protein>
    <recommendedName>
        <fullName evidence="9">39kDa core protein OPG130</fullName>
    </recommendedName>
</protein>
<evidence type="ECO:0000256" key="1">
    <source>
        <dbReference type="ARBA" id="ARBA00004328"/>
    </source>
</evidence>
<comment type="function">
    <text evidence="5">Component of the virion core. Participates in virion assembly.</text>
</comment>
<keyword evidence="10" id="KW-0175">Coiled coil</keyword>
<comment type="subunit">
    <text evidence="8">Interacts with OPG136 and its cleaved form.</text>
</comment>
<dbReference type="Proteomes" id="UP000162522">
    <property type="component" value="Segment"/>
</dbReference>
<evidence type="ECO:0000256" key="2">
    <source>
        <dbReference type="ARBA" id="ARBA00022844"/>
    </source>
</evidence>
<feature type="compositionally biased region" description="Polar residues" evidence="11">
    <location>
        <begin position="73"/>
        <end position="84"/>
    </location>
</feature>
<comment type="subcellular location">
    <subcellularLocation>
        <location evidence="6">Host endoplasmic reticulum-Golgi intermediate compartment membrane</location>
    </subcellularLocation>
    <subcellularLocation>
        <location evidence="1">Virion</location>
    </subcellularLocation>
</comment>
<comment type="similarity">
    <text evidence="7">Belongs to the orthopoxvirus OPG130 family.</text>
</comment>
<evidence type="ECO:0000256" key="9">
    <source>
        <dbReference type="ARBA" id="ARBA00034856"/>
    </source>
</evidence>
<evidence type="ECO:0000256" key="3">
    <source>
        <dbReference type="ARBA" id="ARBA00022870"/>
    </source>
</evidence>
<keyword evidence="3" id="KW-1043">Host membrane</keyword>
<evidence type="ECO:0000256" key="7">
    <source>
        <dbReference type="ARBA" id="ARBA00034707"/>
    </source>
</evidence>
<accession>Q08F78</accession>
<feature type="region of interest" description="Disordered" evidence="11">
    <location>
        <begin position="12"/>
        <end position="32"/>
    </location>
</feature>
<keyword evidence="2" id="KW-0946">Virion</keyword>
<organismHost>
    <name type="scientific">Odocoileus hemionus</name>
    <name type="common">Mule deer</name>
    <name type="synonym">Cervus hemionus</name>
    <dbReference type="NCBI Taxonomy" id="9872"/>
</organismHost>
<gene>
    <name evidence="12" type="ORF">DpV84gp104</name>
</gene>
<evidence type="ECO:0000313" key="13">
    <source>
        <dbReference type="Proteomes" id="UP000162522"/>
    </source>
</evidence>
<evidence type="ECO:0000256" key="11">
    <source>
        <dbReference type="SAM" id="MobiDB-lite"/>
    </source>
</evidence>
<organism evidence="12 13">
    <name type="scientific">Deerpox virus (strain W-1170-84)</name>
    <name type="common">DPV</name>
    <dbReference type="NCBI Taxonomy" id="305676"/>
    <lineage>
        <taxon>Viruses</taxon>
        <taxon>Varidnaviria</taxon>
        <taxon>Bamfordvirae</taxon>
        <taxon>Nucleocytoviricota</taxon>
        <taxon>Pokkesviricetes</taxon>
        <taxon>Chitovirales</taxon>
        <taxon>Poxviridae</taxon>
        <taxon>Chordopoxvirinae</taxon>
        <taxon>Cervidpoxvirus</taxon>
        <taxon>Cervidpoxvirus muledeerpox</taxon>
        <taxon>Mule deerpox virus</taxon>
    </lineage>
</organism>
<feature type="region of interest" description="Disordered" evidence="11">
    <location>
        <begin position="72"/>
        <end position="93"/>
    </location>
</feature>
<name>Q08F78_DPV84</name>
<dbReference type="GO" id="GO:0044423">
    <property type="term" value="C:virion component"/>
    <property type="evidence" value="ECO:0007669"/>
    <property type="project" value="UniProtKB-KW"/>
</dbReference>
<feature type="coiled-coil region" evidence="10">
    <location>
        <begin position="93"/>
        <end position="120"/>
    </location>
</feature>
<dbReference type="InterPro" id="IPR010396">
    <property type="entry name" value="Poxvirus_A4L"/>
</dbReference>
<evidence type="ECO:0000256" key="5">
    <source>
        <dbReference type="ARBA" id="ARBA00034685"/>
    </source>
</evidence>
<dbReference type="GO" id="GO:0044173">
    <property type="term" value="C:host cell endoplasmic reticulum-Golgi intermediate compartment membrane"/>
    <property type="evidence" value="ECO:0007669"/>
    <property type="project" value="UniProtKB-SubCell"/>
</dbReference>
<evidence type="ECO:0000256" key="10">
    <source>
        <dbReference type="SAM" id="Coils"/>
    </source>
</evidence>
<evidence type="ECO:0000256" key="8">
    <source>
        <dbReference type="ARBA" id="ARBA00034806"/>
    </source>
</evidence>
<evidence type="ECO:0000256" key="6">
    <source>
        <dbReference type="ARBA" id="ARBA00034689"/>
    </source>
</evidence>